<dbReference type="Proteomes" id="UP000075920">
    <property type="component" value="Unassembled WGS sequence"/>
</dbReference>
<dbReference type="AlphaFoldDB" id="A0A182WQE6"/>
<name>A0A182WQE6_9DIPT</name>
<evidence type="ECO:0000313" key="2">
    <source>
        <dbReference type="Proteomes" id="UP000075920"/>
    </source>
</evidence>
<protein>
    <submittedName>
        <fullName evidence="1">Uncharacterized protein</fullName>
    </submittedName>
</protein>
<dbReference type="EnsemblMetazoa" id="AMIN014869-RA">
    <property type="protein sequence ID" value="AMIN014869-PA"/>
    <property type="gene ID" value="AMIN014869"/>
</dbReference>
<evidence type="ECO:0000313" key="1">
    <source>
        <dbReference type="EnsemblMetazoa" id="AMIN014869-PA"/>
    </source>
</evidence>
<accession>A0A182WQE6</accession>
<proteinExistence type="predicted"/>
<organism evidence="1 2">
    <name type="scientific">Anopheles minimus</name>
    <dbReference type="NCBI Taxonomy" id="112268"/>
    <lineage>
        <taxon>Eukaryota</taxon>
        <taxon>Metazoa</taxon>
        <taxon>Ecdysozoa</taxon>
        <taxon>Arthropoda</taxon>
        <taxon>Hexapoda</taxon>
        <taxon>Insecta</taxon>
        <taxon>Pterygota</taxon>
        <taxon>Neoptera</taxon>
        <taxon>Endopterygota</taxon>
        <taxon>Diptera</taxon>
        <taxon>Nematocera</taxon>
        <taxon>Culicoidea</taxon>
        <taxon>Culicidae</taxon>
        <taxon>Anophelinae</taxon>
        <taxon>Anopheles</taxon>
    </lineage>
</organism>
<reference evidence="2" key="1">
    <citation type="submission" date="2013-03" db="EMBL/GenBank/DDBJ databases">
        <title>The Genome Sequence of Anopheles minimus MINIMUS1.</title>
        <authorList>
            <consortium name="The Broad Institute Genomics Platform"/>
            <person name="Neafsey D.E."/>
            <person name="Walton C."/>
            <person name="Walker B."/>
            <person name="Young S.K."/>
            <person name="Zeng Q."/>
            <person name="Gargeya S."/>
            <person name="Fitzgerald M."/>
            <person name="Haas B."/>
            <person name="Abouelleil A."/>
            <person name="Allen A.W."/>
            <person name="Alvarado L."/>
            <person name="Arachchi H.M."/>
            <person name="Berlin A.M."/>
            <person name="Chapman S.B."/>
            <person name="Gainer-Dewar J."/>
            <person name="Goldberg J."/>
            <person name="Griggs A."/>
            <person name="Gujja S."/>
            <person name="Hansen M."/>
            <person name="Howarth C."/>
            <person name="Imamovic A."/>
            <person name="Ireland A."/>
            <person name="Larimer J."/>
            <person name="McCowan C."/>
            <person name="Murphy C."/>
            <person name="Pearson M."/>
            <person name="Poon T.W."/>
            <person name="Priest M."/>
            <person name="Roberts A."/>
            <person name="Saif S."/>
            <person name="Shea T."/>
            <person name="Sisk P."/>
            <person name="Sykes S."/>
            <person name="Wortman J."/>
            <person name="Nusbaum C."/>
            <person name="Birren B."/>
        </authorList>
    </citation>
    <scope>NUCLEOTIDE SEQUENCE [LARGE SCALE GENOMIC DNA]</scope>
    <source>
        <strain evidence="2">MINIMUS1</strain>
    </source>
</reference>
<reference evidence="1" key="2">
    <citation type="submission" date="2020-05" db="UniProtKB">
        <authorList>
            <consortium name="EnsemblMetazoa"/>
        </authorList>
    </citation>
    <scope>IDENTIFICATION</scope>
    <source>
        <strain evidence="1">MINIMUS1</strain>
    </source>
</reference>
<sequence length="69" mass="7800">MRLCKSVWTCRGSPCSILIRIISGGYFFKVCVLQKKTACVIIVASRAGFTRSKHFISIPVRRQHSETVK</sequence>
<keyword evidence="2" id="KW-1185">Reference proteome</keyword>
<dbReference type="VEuPathDB" id="VectorBase:AMIN014869"/>